<keyword evidence="18" id="KW-0170">Cobalt</keyword>
<dbReference type="InterPro" id="IPR050071">
    <property type="entry name" value="Dehydroquinate_synthase"/>
</dbReference>
<evidence type="ECO:0000259" key="20">
    <source>
        <dbReference type="Pfam" id="PF01761"/>
    </source>
</evidence>
<feature type="domain" description="3-dehydroquinate synthase C-terminal" evidence="21">
    <location>
        <begin position="170"/>
        <end position="314"/>
    </location>
</feature>
<comment type="similarity">
    <text evidence="7">Belongs to the sugar phosphate cyclases superfamily. Dehydroquinate synthase family.</text>
</comment>
<evidence type="ECO:0000313" key="23">
    <source>
        <dbReference type="Proteomes" id="UP000018439"/>
    </source>
</evidence>
<dbReference type="PANTHER" id="PTHR43622">
    <property type="entry name" value="3-DEHYDROQUINATE SYNTHASE"/>
    <property type="match status" value="1"/>
</dbReference>
<reference evidence="22 23" key="1">
    <citation type="journal article" date="2011" name="Stand. Genomic Sci.">
        <title>Non-contiguous finished genome sequence of Bacteroides coprosuis type strain (PC139).</title>
        <authorList>
            <person name="Land M."/>
            <person name="Held B."/>
            <person name="Gronow S."/>
            <person name="Abt B."/>
            <person name="Lucas S."/>
            <person name="Del Rio T.G."/>
            <person name="Nolan M."/>
            <person name="Tice H."/>
            <person name="Cheng J.F."/>
            <person name="Pitluck S."/>
            <person name="Liolios K."/>
            <person name="Pagani I."/>
            <person name="Ivanova N."/>
            <person name="Mavromatis K."/>
            <person name="Mikhailova N."/>
            <person name="Pati A."/>
            <person name="Tapia R."/>
            <person name="Han C."/>
            <person name="Goodwin L."/>
            <person name="Chen A."/>
            <person name="Palaniappan K."/>
            <person name="Hauser L."/>
            <person name="Brambilla E.M."/>
            <person name="Rohde M."/>
            <person name="Goker M."/>
            <person name="Detter J.C."/>
            <person name="Woyke T."/>
            <person name="Bristow J."/>
            <person name="Eisen J.A."/>
            <person name="Markowitz V."/>
            <person name="Hugenholtz P."/>
            <person name="Kyrpides N.C."/>
            <person name="Klenk H.P."/>
            <person name="Lapidus A."/>
        </authorList>
    </citation>
    <scope>NUCLEOTIDE SEQUENCE [LARGE SCALE GENOMIC DNA]</scope>
    <source>
        <strain evidence="22 23">DSM 18011</strain>
    </source>
</reference>
<dbReference type="AlphaFoldDB" id="F3ZSM8"/>
<dbReference type="GO" id="GO:0000166">
    <property type="term" value="F:nucleotide binding"/>
    <property type="evidence" value="ECO:0007669"/>
    <property type="project" value="UniProtKB-KW"/>
</dbReference>
<evidence type="ECO:0000259" key="21">
    <source>
        <dbReference type="Pfam" id="PF24621"/>
    </source>
</evidence>
<organism evidence="22 23">
    <name type="scientific">Bacteroides coprosuis DSM 18011</name>
    <dbReference type="NCBI Taxonomy" id="679937"/>
    <lineage>
        <taxon>Bacteria</taxon>
        <taxon>Pseudomonadati</taxon>
        <taxon>Bacteroidota</taxon>
        <taxon>Bacteroidia</taxon>
        <taxon>Bacteroidales</taxon>
        <taxon>Bacteroidaceae</taxon>
        <taxon>Bacteroides</taxon>
    </lineage>
</organism>
<dbReference type="GO" id="GO:0003856">
    <property type="term" value="F:3-dehydroquinate synthase activity"/>
    <property type="evidence" value="ECO:0007669"/>
    <property type="project" value="UniProtKB-UniRule"/>
</dbReference>
<dbReference type="GO" id="GO:0005737">
    <property type="term" value="C:cytoplasm"/>
    <property type="evidence" value="ECO:0007669"/>
    <property type="project" value="UniProtKB-SubCell"/>
</dbReference>
<dbReference type="NCBIfam" id="TIGR01357">
    <property type="entry name" value="aroB"/>
    <property type="match status" value="1"/>
</dbReference>
<keyword evidence="13" id="KW-0547">Nucleotide-binding</keyword>
<dbReference type="Pfam" id="PF01761">
    <property type="entry name" value="DHQ_synthase"/>
    <property type="match status" value="1"/>
</dbReference>
<evidence type="ECO:0000256" key="16">
    <source>
        <dbReference type="ARBA" id="ARBA00023141"/>
    </source>
</evidence>
<evidence type="ECO:0000256" key="9">
    <source>
        <dbReference type="ARBA" id="ARBA00017684"/>
    </source>
</evidence>
<comment type="cofactor">
    <cofactor evidence="3">
        <name>Co(2+)</name>
        <dbReference type="ChEBI" id="CHEBI:48828"/>
    </cofactor>
</comment>
<dbReference type="Pfam" id="PF24621">
    <property type="entry name" value="DHQS_C"/>
    <property type="match status" value="1"/>
</dbReference>
<evidence type="ECO:0000256" key="18">
    <source>
        <dbReference type="ARBA" id="ARBA00023285"/>
    </source>
</evidence>
<evidence type="ECO:0000256" key="15">
    <source>
        <dbReference type="ARBA" id="ARBA00023027"/>
    </source>
</evidence>
<dbReference type="HOGENOM" id="CLU_001201_0_1_10"/>
<dbReference type="CDD" id="cd08195">
    <property type="entry name" value="DHQS"/>
    <property type="match status" value="1"/>
</dbReference>
<dbReference type="STRING" id="679937.Bcop_0685"/>
<protein>
    <recommendedName>
        <fullName evidence="9 19">3-dehydroquinate synthase</fullName>
        <ecNumber evidence="8 19">4.2.3.4</ecNumber>
    </recommendedName>
</protein>
<dbReference type="GO" id="GO:0009423">
    <property type="term" value="P:chorismate biosynthetic process"/>
    <property type="evidence" value="ECO:0007669"/>
    <property type="project" value="UniProtKB-UniRule"/>
</dbReference>
<dbReference type="InterPro" id="IPR056179">
    <property type="entry name" value="DHQS_C"/>
</dbReference>
<comment type="catalytic activity">
    <reaction evidence="1">
        <text>7-phospho-2-dehydro-3-deoxy-D-arabino-heptonate = 3-dehydroquinate + phosphate</text>
        <dbReference type="Rhea" id="RHEA:21968"/>
        <dbReference type="ChEBI" id="CHEBI:32364"/>
        <dbReference type="ChEBI" id="CHEBI:43474"/>
        <dbReference type="ChEBI" id="CHEBI:58394"/>
        <dbReference type="EC" id="4.2.3.4"/>
    </reaction>
</comment>
<evidence type="ECO:0000256" key="4">
    <source>
        <dbReference type="ARBA" id="ARBA00003485"/>
    </source>
</evidence>
<evidence type="ECO:0000256" key="1">
    <source>
        <dbReference type="ARBA" id="ARBA00001393"/>
    </source>
</evidence>
<evidence type="ECO:0000256" key="8">
    <source>
        <dbReference type="ARBA" id="ARBA00013031"/>
    </source>
</evidence>
<dbReference type="PIRSF" id="PIRSF001455">
    <property type="entry name" value="DHQ_synth"/>
    <property type="match status" value="1"/>
</dbReference>
<dbReference type="InterPro" id="IPR030960">
    <property type="entry name" value="DHQS/DOIS_N"/>
</dbReference>
<evidence type="ECO:0000256" key="13">
    <source>
        <dbReference type="ARBA" id="ARBA00022741"/>
    </source>
</evidence>
<dbReference type="EMBL" id="CM001167">
    <property type="protein sequence ID" value="EGJ70902.1"/>
    <property type="molecule type" value="Genomic_DNA"/>
</dbReference>
<evidence type="ECO:0000256" key="17">
    <source>
        <dbReference type="ARBA" id="ARBA00023239"/>
    </source>
</evidence>
<evidence type="ECO:0000256" key="14">
    <source>
        <dbReference type="ARBA" id="ARBA00022833"/>
    </source>
</evidence>
<dbReference type="EC" id="4.2.3.4" evidence="8 19"/>
<dbReference type="InterPro" id="IPR016037">
    <property type="entry name" value="DHQ_synth_AroB"/>
</dbReference>
<dbReference type="GO" id="GO:0008652">
    <property type="term" value="P:amino acid biosynthetic process"/>
    <property type="evidence" value="ECO:0007669"/>
    <property type="project" value="UniProtKB-KW"/>
</dbReference>
<dbReference type="Gene3D" id="3.40.50.1970">
    <property type="match status" value="1"/>
</dbReference>
<evidence type="ECO:0000256" key="7">
    <source>
        <dbReference type="ARBA" id="ARBA00005412"/>
    </source>
</evidence>
<keyword evidence="12" id="KW-0479">Metal-binding</keyword>
<keyword evidence="16" id="KW-0057">Aromatic amino acid biosynthesis</keyword>
<keyword evidence="23" id="KW-1185">Reference proteome</keyword>
<accession>F3ZSM8</accession>
<dbReference type="InterPro" id="IPR030963">
    <property type="entry name" value="DHQ_synth_fam"/>
</dbReference>
<sequence>MGTQKIIITDHLHECLTEEIELLKPDKIFILTDSNTHEACYPLIKDHPLLGEANISTIPAGDENKSIQSLMFVWKSLSSFGASRKSLLINIGGGMISDLGAFAAATFKRGMRCINIPTTLLSMVDASLGGKTGINFNGLKNEVGAFYEANAVLINMQFLKTLDKQNNLSGYAEMLKHGLIFDVPNYQELLNFRFEKNADLNKLGILVQESIDVKKYYVNKDPHEQGVRKILNLGHTIGHAFESFAMHSKKPILHGYAVAWGLICELYIAHRQCNFPKEELKKLIDLIKDRYGIFEFTCKSYDKLYEYILHDKKNTKGSGIISIPLLKERGVVSLDETVDKDLIYESFDFFRDFMGI</sequence>
<evidence type="ECO:0000256" key="10">
    <source>
        <dbReference type="ARBA" id="ARBA00022490"/>
    </source>
</evidence>
<keyword evidence="10" id="KW-0963">Cytoplasm</keyword>
<evidence type="ECO:0000256" key="12">
    <source>
        <dbReference type="ARBA" id="ARBA00022723"/>
    </source>
</evidence>
<keyword evidence="11" id="KW-0028">Amino-acid biosynthesis</keyword>
<dbReference type="Gene3D" id="1.20.1090.10">
    <property type="entry name" value="Dehydroquinate synthase-like - alpha domain"/>
    <property type="match status" value="1"/>
</dbReference>
<feature type="domain" description="3-dehydroquinate synthase N-terminal" evidence="20">
    <location>
        <begin position="57"/>
        <end position="166"/>
    </location>
</feature>
<dbReference type="eggNOG" id="COG0337">
    <property type="taxonomic scope" value="Bacteria"/>
</dbReference>
<dbReference type="SUPFAM" id="SSF56796">
    <property type="entry name" value="Dehydroquinate synthase-like"/>
    <property type="match status" value="1"/>
</dbReference>
<dbReference type="PANTHER" id="PTHR43622:SF7">
    <property type="entry name" value="3-DEHYDROQUINATE SYNTHASE, CHLOROPLASTIC"/>
    <property type="match status" value="1"/>
</dbReference>
<proteinExistence type="inferred from homology"/>
<evidence type="ECO:0000256" key="6">
    <source>
        <dbReference type="ARBA" id="ARBA00004661"/>
    </source>
</evidence>
<dbReference type="Proteomes" id="UP000018439">
    <property type="component" value="Chromosome"/>
</dbReference>
<evidence type="ECO:0000256" key="3">
    <source>
        <dbReference type="ARBA" id="ARBA00001941"/>
    </source>
</evidence>
<gene>
    <name evidence="22" type="ORF">Bcop_0685</name>
</gene>
<evidence type="ECO:0000256" key="11">
    <source>
        <dbReference type="ARBA" id="ARBA00022605"/>
    </source>
</evidence>
<dbReference type="OrthoDB" id="9806583at2"/>
<keyword evidence="17 22" id="KW-0456">Lyase</keyword>
<dbReference type="GO" id="GO:0009073">
    <property type="term" value="P:aromatic amino acid family biosynthetic process"/>
    <property type="evidence" value="ECO:0007669"/>
    <property type="project" value="UniProtKB-KW"/>
</dbReference>
<evidence type="ECO:0000256" key="5">
    <source>
        <dbReference type="ARBA" id="ARBA00004496"/>
    </source>
</evidence>
<keyword evidence="15" id="KW-0520">NAD</keyword>
<comment type="function">
    <text evidence="4">Catalyzes the conversion of 3-deoxy-D-arabino-heptulosonate 7-phosphate (DAHP) to dehydroquinate (DHQ).</text>
</comment>
<evidence type="ECO:0000256" key="19">
    <source>
        <dbReference type="NCBIfam" id="TIGR01357"/>
    </source>
</evidence>
<name>F3ZSM8_9BACE</name>
<comment type="subcellular location">
    <subcellularLocation>
        <location evidence="5">Cytoplasm</location>
    </subcellularLocation>
</comment>
<comment type="cofactor">
    <cofactor evidence="2">
        <name>NAD(+)</name>
        <dbReference type="ChEBI" id="CHEBI:57540"/>
    </cofactor>
</comment>
<keyword evidence="14" id="KW-0862">Zinc</keyword>
<evidence type="ECO:0000313" key="22">
    <source>
        <dbReference type="EMBL" id="EGJ70902.1"/>
    </source>
</evidence>
<evidence type="ECO:0000256" key="2">
    <source>
        <dbReference type="ARBA" id="ARBA00001911"/>
    </source>
</evidence>
<dbReference type="GO" id="GO:0046872">
    <property type="term" value="F:metal ion binding"/>
    <property type="evidence" value="ECO:0007669"/>
    <property type="project" value="UniProtKB-KW"/>
</dbReference>
<comment type="pathway">
    <text evidence="6">Metabolic intermediate biosynthesis; chorismate biosynthesis; chorismate from D-erythrose 4-phosphate and phosphoenolpyruvate: step 2/7.</text>
</comment>